<organism evidence="8 9">
    <name type="scientific">candidate division WOR-3 bacterium 4484_18</name>
    <dbReference type="NCBI Taxonomy" id="2020626"/>
    <lineage>
        <taxon>Bacteria</taxon>
        <taxon>Bacteria division WOR-3</taxon>
    </lineage>
</organism>
<evidence type="ECO:0000256" key="5">
    <source>
        <dbReference type="ARBA" id="ARBA00022839"/>
    </source>
</evidence>
<evidence type="ECO:0000256" key="2">
    <source>
        <dbReference type="ARBA" id="ARBA00022490"/>
    </source>
</evidence>
<evidence type="ECO:0000313" key="8">
    <source>
        <dbReference type="EMBL" id="OYV02614.1"/>
    </source>
</evidence>
<dbReference type="Gene3D" id="1.10.287.1040">
    <property type="entry name" value="Exonuclease VII, small subunit"/>
    <property type="match status" value="1"/>
</dbReference>
<dbReference type="GO" id="GO:0006308">
    <property type="term" value="P:DNA catabolic process"/>
    <property type="evidence" value="ECO:0007669"/>
    <property type="project" value="UniProtKB-UniRule"/>
</dbReference>
<comment type="caution">
    <text evidence="8">The sequence shown here is derived from an EMBL/GenBank/DDBJ whole genome shotgun (WGS) entry which is preliminary data.</text>
</comment>
<dbReference type="SUPFAM" id="SSF116842">
    <property type="entry name" value="XseB-like"/>
    <property type="match status" value="1"/>
</dbReference>
<comment type="subunit">
    <text evidence="6">Heterooligomer composed of large and small subunits.</text>
</comment>
<dbReference type="GO" id="GO:0008855">
    <property type="term" value="F:exodeoxyribonuclease VII activity"/>
    <property type="evidence" value="ECO:0007669"/>
    <property type="project" value="UniProtKB-UniRule"/>
</dbReference>
<keyword evidence="5 6" id="KW-0269">Exonuclease</keyword>
<evidence type="ECO:0000256" key="6">
    <source>
        <dbReference type="HAMAP-Rule" id="MF_00337"/>
    </source>
</evidence>
<dbReference type="EMBL" id="NMUJ01000069">
    <property type="protein sequence ID" value="OYV02614.1"/>
    <property type="molecule type" value="Genomic_DNA"/>
</dbReference>
<dbReference type="HAMAP" id="MF_00337">
    <property type="entry name" value="Exonuc_7_S"/>
    <property type="match status" value="1"/>
</dbReference>
<comment type="subcellular location">
    <subcellularLocation>
        <location evidence="6">Cytoplasm</location>
    </subcellularLocation>
</comment>
<name>A0A257LSN1_UNCW3</name>
<dbReference type="GO" id="GO:0005829">
    <property type="term" value="C:cytosol"/>
    <property type="evidence" value="ECO:0007669"/>
    <property type="project" value="TreeGrafter"/>
</dbReference>
<proteinExistence type="inferred from homology"/>
<dbReference type="AlphaFoldDB" id="A0A257LSN1"/>
<dbReference type="PIRSF" id="PIRSF006488">
    <property type="entry name" value="Exonuc_VII_S"/>
    <property type="match status" value="1"/>
</dbReference>
<gene>
    <name evidence="6 8" type="primary">xseB</name>
    <name evidence="8" type="ORF">CGW93_04605</name>
</gene>
<accession>A0A257LSN1</accession>
<keyword evidence="7" id="KW-0175">Coiled coil</keyword>
<sequence>MKDQLTFEQALQRVEEIVSTLERGNIPLEEAITLYEEGKRLLEFCRKKLEAAELKVKELIKDKEGYRLRELK</sequence>
<protein>
    <recommendedName>
        <fullName evidence="6">Exodeoxyribonuclease 7 small subunit</fullName>
        <ecNumber evidence="6">3.1.11.6</ecNumber>
    </recommendedName>
    <alternativeName>
        <fullName evidence="6">Exodeoxyribonuclease VII small subunit</fullName>
        <shortName evidence="6">Exonuclease VII small subunit</shortName>
    </alternativeName>
</protein>
<keyword evidence="3 6" id="KW-0540">Nuclease</keyword>
<evidence type="ECO:0000313" key="9">
    <source>
        <dbReference type="Proteomes" id="UP000216312"/>
    </source>
</evidence>
<dbReference type="PANTHER" id="PTHR34137">
    <property type="entry name" value="EXODEOXYRIBONUCLEASE 7 SMALL SUBUNIT"/>
    <property type="match status" value="1"/>
</dbReference>
<comment type="catalytic activity">
    <reaction evidence="6">
        <text>Exonucleolytic cleavage in either 5'- to 3'- or 3'- to 5'-direction to yield nucleoside 5'-phosphates.</text>
        <dbReference type="EC" id="3.1.11.6"/>
    </reaction>
</comment>
<dbReference type="Pfam" id="PF02609">
    <property type="entry name" value="Exonuc_VII_S"/>
    <property type="match status" value="1"/>
</dbReference>
<keyword evidence="2 6" id="KW-0963">Cytoplasm</keyword>
<evidence type="ECO:0000256" key="3">
    <source>
        <dbReference type="ARBA" id="ARBA00022722"/>
    </source>
</evidence>
<evidence type="ECO:0000256" key="7">
    <source>
        <dbReference type="SAM" id="Coils"/>
    </source>
</evidence>
<dbReference type="NCBIfam" id="TIGR01280">
    <property type="entry name" value="xseB"/>
    <property type="match status" value="1"/>
</dbReference>
<comment type="function">
    <text evidence="6">Bidirectionally degrades single-stranded DNA into large acid-insoluble oligonucleotides, which are then degraded further into small acid-soluble oligonucleotides.</text>
</comment>
<evidence type="ECO:0000256" key="1">
    <source>
        <dbReference type="ARBA" id="ARBA00009998"/>
    </source>
</evidence>
<reference evidence="9" key="1">
    <citation type="submission" date="2017-07" db="EMBL/GenBank/DDBJ databases">
        <title>Novel pathways for hydrocarbon cycling and metabolic interdependencies in hydrothermal sediment communities.</title>
        <authorList>
            <person name="Dombrowski N."/>
            <person name="Seitz K."/>
            <person name="Teske A."/>
            <person name="Baker B."/>
        </authorList>
    </citation>
    <scope>NUCLEOTIDE SEQUENCE [LARGE SCALE GENOMIC DNA]</scope>
</reference>
<dbReference type="GO" id="GO:0009318">
    <property type="term" value="C:exodeoxyribonuclease VII complex"/>
    <property type="evidence" value="ECO:0007669"/>
    <property type="project" value="UniProtKB-UniRule"/>
</dbReference>
<evidence type="ECO:0000256" key="4">
    <source>
        <dbReference type="ARBA" id="ARBA00022801"/>
    </source>
</evidence>
<dbReference type="Proteomes" id="UP000216312">
    <property type="component" value="Unassembled WGS sequence"/>
</dbReference>
<dbReference type="EC" id="3.1.11.6" evidence="6"/>
<dbReference type="PANTHER" id="PTHR34137:SF1">
    <property type="entry name" value="EXODEOXYRIBONUCLEASE 7 SMALL SUBUNIT"/>
    <property type="match status" value="1"/>
</dbReference>
<dbReference type="InterPro" id="IPR037004">
    <property type="entry name" value="Exonuc_VII_ssu_sf"/>
</dbReference>
<dbReference type="InterPro" id="IPR003761">
    <property type="entry name" value="Exonuc_VII_S"/>
</dbReference>
<feature type="coiled-coil region" evidence="7">
    <location>
        <begin position="35"/>
        <end position="69"/>
    </location>
</feature>
<comment type="similarity">
    <text evidence="1 6">Belongs to the XseB family.</text>
</comment>
<keyword evidence="4 6" id="KW-0378">Hydrolase</keyword>